<evidence type="ECO:0000313" key="3">
    <source>
        <dbReference type="Proteomes" id="UP000006054"/>
    </source>
</evidence>
<sequence precursor="true">MKKLQLLACFIALLSLWSCNLTCDEEIGSYGNEEKKQYFTVIYERTPNNWQPIIGAFGIYPAQTVKLYNENYELVESFGASTTGQCNFVYVDVNTPKEKDIVRTYYLYLSEKIQILYAMNTE</sequence>
<dbReference type="Proteomes" id="UP000006054">
    <property type="component" value="Chromosome"/>
</dbReference>
<dbReference type="EMBL" id="CP003345">
    <property type="protein sequence ID" value="AFM04843.1"/>
    <property type="molecule type" value="Genomic_DNA"/>
</dbReference>
<keyword evidence="3" id="KW-1185">Reference proteome</keyword>
<gene>
    <name evidence="2" type="ordered locus">Fleli_2478</name>
</gene>
<feature type="signal peptide" evidence="1">
    <location>
        <begin position="1"/>
        <end position="23"/>
    </location>
</feature>
<protein>
    <recommendedName>
        <fullName evidence="4">Lipoprotein</fullName>
    </recommendedName>
</protein>
<reference evidence="3" key="1">
    <citation type="submission" date="2012-06" db="EMBL/GenBank/DDBJ databases">
        <title>The complete genome of Flexibacter litoralis DSM 6794.</title>
        <authorList>
            <person name="Lucas S."/>
            <person name="Copeland A."/>
            <person name="Lapidus A."/>
            <person name="Glavina del Rio T."/>
            <person name="Dalin E."/>
            <person name="Tice H."/>
            <person name="Bruce D."/>
            <person name="Goodwin L."/>
            <person name="Pitluck S."/>
            <person name="Peters L."/>
            <person name="Ovchinnikova G."/>
            <person name="Lu M."/>
            <person name="Kyrpides N."/>
            <person name="Mavromatis K."/>
            <person name="Ivanova N."/>
            <person name="Brettin T."/>
            <person name="Detter J.C."/>
            <person name="Han C."/>
            <person name="Larimer F."/>
            <person name="Land M."/>
            <person name="Hauser L."/>
            <person name="Markowitz V."/>
            <person name="Cheng J.-F."/>
            <person name="Hugenholtz P."/>
            <person name="Woyke T."/>
            <person name="Wu D."/>
            <person name="Spring S."/>
            <person name="Lang E."/>
            <person name="Kopitz M."/>
            <person name="Brambilla E."/>
            <person name="Klenk H.-P."/>
            <person name="Eisen J.A."/>
        </authorList>
    </citation>
    <scope>NUCLEOTIDE SEQUENCE [LARGE SCALE GENOMIC DNA]</scope>
    <source>
        <strain evidence="3">ATCC 23117 / DSM 6794 / NBRC 15988 / NCIMB 1366 / Sio-4</strain>
    </source>
</reference>
<name>I4ALK8_BERLS</name>
<dbReference type="KEGG" id="fli:Fleli_2478"/>
<dbReference type="RefSeq" id="WP_014798280.1">
    <property type="nucleotide sequence ID" value="NC_018018.1"/>
</dbReference>
<evidence type="ECO:0000313" key="2">
    <source>
        <dbReference type="EMBL" id="AFM04843.1"/>
    </source>
</evidence>
<feature type="chain" id="PRO_5003685447" description="Lipoprotein" evidence="1">
    <location>
        <begin position="24"/>
        <end position="122"/>
    </location>
</feature>
<organism evidence="2 3">
    <name type="scientific">Bernardetia litoralis (strain ATCC 23117 / DSM 6794 / NBRC 15988 / NCIMB 1366 / Fx l1 / Sio-4)</name>
    <name type="common">Flexibacter litoralis</name>
    <dbReference type="NCBI Taxonomy" id="880071"/>
    <lineage>
        <taxon>Bacteria</taxon>
        <taxon>Pseudomonadati</taxon>
        <taxon>Bacteroidota</taxon>
        <taxon>Cytophagia</taxon>
        <taxon>Cytophagales</taxon>
        <taxon>Bernardetiaceae</taxon>
        <taxon>Bernardetia</taxon>
    </lineage>
</organism>
<dbReference type="AlphaFoldDB" id="I4ALK8"/>
<keyword evidence="1" id="KW-0732">Signal</keyword>
<evidence type="ECO:0000256" key="1">
    <source>
        <dbReference type="SAM" id="SignalP"/>
    </source>
</evidence>
<evidence type="ECO:0008006" key="4">
    <source>
        <dbReference type="Google" id="ProtNLM"/>
    </source>
</evidence>
<accession>I4ALK8</accession>
<proteinExistence type="predicted"/>
<dbReference type="HOGENOM" id="CLU_2023315_0_0_10"/>